<organism evidence="3 4">
    <name type="scientific">Streptococcus macedonicus</name>
    <name type="common">Streptococcus gallolyticus macedonicus</name>
    <dbReference type="NCBI Taxonomy" id="59310"/>
    <lineage>
        <taxon>Bacteria</taxon>
        <taxon>Bacillati</taxon>
        <taxon>Bacillota</taxon>
        <taxon>Bacilli</taxon>
        <taxon>Lactobacillales</taxon>
        <taxon>Streptococcaceae</taxon>
        <taxon>Streptococcus</taxon>
    </lineage>
</organism>
<dbReference type="Gene3D" id="3.40.50.2020">
    <property type="match status" value="1"/>
</dbReference>
<feature type="domain" description="Phosphoribosyltransferase" evidence="2">
    <location>
        <begin position="138"/>
        <end position="219"/>
    </location>
</feature>
<evidence type="ECO:0000313" key="4">
    <source>
        <dbReference type="Proteomes" id="UP000235073"/>
    </source>
</evidence>
<evidence type="ECO:0000256" key="1">
    <source>
        <dbReference type="ARBA" id="ARBA00008007"/>
    </source>
</evidence>
<dbReference type="GO" id="GO:0016757">
    <property type="term" value="F:glycosyltransferase activity"/>
    <property type="evidence" value="ECO:0007669"/>
    <property type="project" value="UniProtKB-KW"/>
</dbReference>
<sequence length="220" mass="25591">MICLLCGQEFSKKEQFLNLILMKKDDNGVCLECQKTFERIGDVHCPTCCRNGFSQQCPDCQAWEKQHHHVSHEALFTYNSSMKDYFSKYKFQGDILLSHVFSKEIKQALKKYKNYTFVPVPISPKRLKERQFNQVTALLQAAKIPYEDLLIKREISKQSDKTRKERLETLNPFSLKNVSKVPENVLIIDDIYTTGATLKGIYQLFYETGAKNVKSFTIVR</sequence>
<dbReference type="CDD" id="cd06223">
    <property type="entry name" value="PRTases_typeI"/>
    <property type="match status" value="1"/>
</dbReference>
<accession>A0A2I1YET4</accession>
<keyword evidence="3" id="KW-0808">Transferase</keyword>
<proteinExistence type="inferred from homology"/>
<dbReference type="PANTHER" id="PTHR47505">
    <property type="entry name" value="DNA UTILIZATION PROTEIN YHGH"/>
    <property type="match status" value="1"/>
</dbReference>
<dbReference type="InterPro" id="IPR000836">
    <property type="entry name" value="PRTase_dom"/>
</dbReference>
<name>A0A2I1YET4_STRMC</name>
<comment type="similarity">
    <text evidence="1">Belongs to the ComF/GntX family.</text>
</comment>
<dbReference type="SUPFAM" id="SSF53271">
    <property type="entry name" value="PRTase-like"/>
    <property type="match status" value="1"/>
</dbReference>
<gene>
    <name evidence="3" type="ORF">CYK21_08620</name>
</gene>
<keyword evidence="3" id="KW-0328">Glycosyltransferase</keyword>
<comment type="caution">
    <text evidence="3">The sequence shown here is derived from an EMBL/GenBank/DDBJ whole genome shotgun (WGS) entry which is preliminary data.</text>
</comment>
<dbReference type="RefSeq" id="WP_013851531.1">
    <property type="nucleotide sequence ID" value="NZ_PKIB01000008.1"/>
</dbReference>
<dbReference type="PANTHER" id="PTHR47505:SF1">
    <property type="entry name" value="DNA UTILIZATION PROTEIN YHGH"/>
    <property type="match status" value="1"/>
</dbReference>
<evidence type="ECO:0000313" key="3">
    <source>
        <dbReference type="EMBL" id="PLA53411.1"/>
    </source>
</evidence>
<dbReference type="AlphaFoldDB" id="A0A2I1YET4"/>
<reference evidence="3 4" key="1">
    <citation type="submission" date="2017-12" db="EMBL/GenBank/DDBJ databases">
        <title>Phylogenetic diversity of female urinary microbiome.</title>
        <authorList>
            <person name="Thomas-White K."/>
            <person name="Wolfe A.J."/>
        </authorList>
    </citation>
    <scope>NUCLEOTIDE SEQUENCE [LARGE SCALE GENOMIC DNA]</scope>
    <source>
        <strain evidence="3 4">UMB0733</strain>
    </source>
</reference>
<dbReference type="Pfam" id="PF00156">
    <property type="entry name" value="Pribosyltran"/>
    <property type="match status" value="1"/>
</dbReference>
<evidence type="ECO:0000259" key="2">
    <source>
        <dbReference type="Pfam" id="PF00156"/>
    </source>
</evidence>
<protein>
    <submittedName>
        <fullName evidence="3">Amidophosphoribosyltransferase</fullName>
    </submittedName>
</protein>
<dbReference type="Proteomes" id="UP000235073">
    <property type="component" value="Unassembled WGS sequence"/>
</dbReference>
<dbReference type="InterPro" id="IPR051910">
    <property type="entry name" value="ComF/GntX_DNA_util-trans"/>
</dbReference>
<dbReference type="InterPro" id="IPR029057">
    <property type="entry name" value="PRTase-like"/>
</dbReference>
<dbReference type="EMBL" id="PKIB01000008">
    <property type="protein sequence ID" value="PLA53411.1"/>
    <property type="molecule type" value="Genomic_DNA"/>
</dbReference>